<keyword evidence="3" id="KW-0347">Helicase</keyword>
<dbReference type="Pfam" id="PF00270">
    <property type="entry name" value="DEAD"/>
    <property type="match status" value="1"/>
</dbReference>
<dbReference type="InterPro" id="IPR014001">
    <property type="entry name" value="Helicase_ATP-bd"/>
</dbReference>
<feature type="domain" description="Helicase ATP-binding" evidence="5">
    <location>
        <begin position="142"/>
        <end position="332"/>
    </location>
</feature>
<dbReference type="PROSITE" id="PS51192">
    <property type="entry name" value="HELICASE_ATP_BIND_1"/>
    <property type="match status" value="1"/>
</dbReference>
<keyword evidence="1" id="KW-0547">Nucleotide-binding</keyword>
<evidence type="ECO:0000313" key="8">
    <source>
        <dbReference type="Proteomes" id="UP001642520"/>
    </source>
</evidence>
<feature type="domain" description="Helicase C-terminal" evidence="6">
    <location>
        <begin position="363"/>
        <end position="518"/>
    </location>
</feature>
<evidence type="ECO:0000313" key="7">
    <source>
        <dbReference type="EMBL" id="CAL7934686.1"/>
    </source>
</evidence>
<organism evidence="7 8">
    <name type="scientific">Xylocopa violacea</name>
    <name type="common">Violet carpenter bee</name>
    <name type="synonym">Apis violacea</name>
    <dbReference type="NCBI Taxonomy" id="135666"/>
    <lineage>
        <taxon>Eukaryota</taxon>
        <taxon>Metazoa</taxon>
        <taxon>Ecdysozoa</taxon>
        <taxon>Arthropoda</taxon>
        <taxon>Hexapoda</taxon>
        <taxon>Insecta</taxon>
        <taxon>Pterygota</taxon>
        <taxon>Neoptera</taxon>
        <taxon>Endopterygota</taxon>
        <taxon>Hymenoptera</taxon>
        <taxon>Apocrita</taxon>
        <taxon>Aculeata</taxon>
        <taxon>Apoidea</taxon>
        <taxon>Anthophila</taxon>
        <taxon>Apidae</taxon>
        <taxon>Xylocopa</taxon>
        <taxon>Xylocopa</taxon>
    </lineage>
</organism>
<dbReference type="PANTHER" id="PTHR47960">
    <property type="entry name" value="DEAD-BOX ATP-DEPENDENT RNA HELICASE 50"/>
    <property type="match status" value="1"/>
</dbReference>
<sequence>MLFRFCRTGYRNIDTLLVNVSRRYAKAAANARRNQNEAIDGEVKCQKSKVPIIKCNKSMYNFYKGDTCTKGKPTLASHGWNHRKTKGDYFFIYPYENDNSPANERVDASFETFRDFDLNPTVCNHLETMDIRKPLEIQNLGIPKILQGYNVLLAAETGCGKTLAYLLPLVTKIIAWKQTTERDMNCPLGLIITPSRELTVQIALVLIKLSKHLDINTKIITGGRTKKMMMDPPTGRVDVLVCSFGVISKLSTLGVYNLKFVRLVVLDEADSLFHSTFEEKLRVFMRRLFVGYFQETSENELPTTAQLVLSSATVPSRLENVLHNIVNLESLEHVTTKKLHTILVPQKFIKLIPSQKPMELLKYIKPKVLSKQRVIIFSNRNATSTWVYLFLQECGIKVTNLHGDMPLRVRRGKYGEFLNGKTMVLSTTNGGSRGLDTIMVNHILNYDFPLDTSAYIHRCGRTGREGTVGDCRVTNFITRSSEVAVVQKIEMAVRKMKPLPIFNLVGSDEVQEEEEEEMENNYIENIIENLDNPEDIPY</sequence>
<evidence type="ECO:0000259" key="5">
    <source>
        <dbReference type="PROSITE" id="PS51192"/>
    </source>
</evidence>
<evidence type="ECO:0000256" key="3">
    <source>
        <dbReference type="ARBA" id="ARBA00022806"/>
    </source>
</evidence>
<dbReference type="Proteomes" id="UP001642520">
    <property type="component" value="Unassembled WGS sequence"/>
</dbReference>
<dbReference type="InterPro" id="IPR027417">
    <property type="entry name" value="P-loop_NTPase"/>
</dbReference>
<keyword evidence="2" id="KW-0378">Hydrolase</keyword>
<comment type="caution">
    <text evidence="7">The sequence shown here is derived from an EMBL/GenBank/DDBJ whole genome shotgun (WGS) entry which is preliminary data.</text>
</comment>
<dbReference type="InterPro" id="IPR001650">
    <property type="entry name" value="Helicase_C-like"/>
</dbReference>
<dbReference type="InterPro" id="IPR011545">
    <property type="entry name" value="DEAD/DEAH_box_helicase_dom"/>
</dbReference>
<reference evidence="7 8" key="1">
    <citation type="submission" date="2024-08" db="EMBL/GenBank/DDBJ databases">
        <authorList>
            <person name="Will J Nash"/>
            <person name="Angela Man"/>
            <person name="Seanna McTaggart"/>
            <person name="Kendall Baker"/>
            <person name="Tom Barker"/>
            <person name="Leah Catchpole"/>
            <person name="Alex Durrant"/>
            <person name="Karim Gharbi"/>
            <person name="Naomi Irish"/>
            <person name="Gemy Kaithakottil"/>
            <person name="Debby Ku"/>
            <person name="Aaliyah Providence"/>
            <person name="Felix Shaw"/>
            <person name="David Swarbreck"/>
            <person name="Chris Watkins"/>
            <person name="Ann M. McCartney"/>
            <person name="Giulio Formenti"/>
            <person name="Alice Mouton"/>
            <person name="Noel Vella"/>
            <person name="Bjorn M von Reumont"/>
            <person name="Adriana Vella"/>
            <person name="Wilfried Haerty"/>
        </authorList>
    </citation>
    <scope>NUCLEOTIDE SEQUENCE [LARGE SCALE GENOMIC DNA]</scope>
</reference>
<keyword evidence="4" id="KW-0067">ATP-binding</keyword>
<dbReference type="PROSITE" id="PS51194">
    <property type="entry name" value="HELICASE_CTER"/>
    <property type="match status" value="1"/>
</dbReference>
<dbReference type="Pfam" id="PF00271">
    <property type="entry name" value="Helicase_C"/>
    <property type="match status" value="1"/>
</dbReference>
<keyword evidence="8" id="KW-1185">Reference proteome</keyword>
<evidence type="ECO:0008006" key="9">
    <source>
        <dbReference type="Google" id="ProtNLM"/>
    </source>
</evidence>
<dbReference type="CDD" id="cd18787">
    <property type="entry name" value="SF2_C_DEAD"/>
    <property type="match status" value="1"/>
</dbReference>
<evidence type="ECO:0000256" key="1">
    <source>
        <dbReference type="ARBA" id="ARBA00022741"/>
    </source>
</evidence>
<accession>A0ABP1N2X7</accession>
<dbReference type="Gene3D" id="3.40.50.300">
    <property type="entry name" value="P-loop containing nucleotide triphosphate hydrolases"/>
    <property type="match status" value="2"/>
</dbReference>
<protein>
    <recommendedName>
        <fullName evidence="9">RNA helicase</fullName>
    </recommendedName>
</protein>
<dbReference type="SUPFAM" id="SSF52540">
    <property type="entry name" value="P-loop containing nucleoside triphosphate hydrolases"/>
    <property type="match status" value="1"/>
</dbReference>
<dbReference type="EMBL" id="CAXAJV020001281">
    <property type="protein sequence ID" value="CAL7934686.1"/>
    <property type="molecule type" value="Genomic_DNA"/>
</dbReference>
<evidence type="ECO:0000259" key="6">
    <source>
        <dbReference type="PROSITE" id="PS51194"/>
    </source>
</evidence>
<dbReference type="SMART" id="SM00487">
    <property type="entry name" value="DEXDc"/>
    <property type="match status" value="1"/>
</dbReference>
<evidence type="ECO:0000256" key="4">
    <source>
        <dbReference type="ARBA" id="ARBA00022840"/>
    </source>
</evidence>
<gene>
    <name evidence="7" type="ORF">XYLVIOL_LOCUS1161</name>
</gene>
<evidence type="ECO:0000256" key="2">
    <source>
        <dbReference type="ARBA" id="ARBA00022801"/>
    </source>
</evidence>
<name>A0ABP1N2X7_XYLVO</name>
<dbReference type="SMART" id="SM00490">
    <property type="entry name" value="HELICc"/>
    <property type="match status" value="1"/>
</dbReference>
<proteinExistence type="predicted"/>